<organism evidence="1 2">
    <name type="scientific">Deinococcus carri</name>
    <dbReference type="NCBI Taxonomy" id="1211323"/>
    <lineage>
        <taxon>Bacteria</taxon>
        <taxon>Thermotogati</taxon>
        <taxon>Deinococcota</taxon>
        <taxon>Deinococci</taxon>
        <taxon>Deinococcales</taxon>
        <taxon>Deinococcaceae</taxon>
        <taxon>Deinococcus</taxon>
    </lineage>
</organism>
<sequence length="210" mass="23532">MFRYSNGPRLAGRLYPNHAPASSKDYADMIYDDLLDGKLVILDQSLGEELANRAVAERVMWKLLRSHMETFGQGDPPPAILVYVEEAHNLLPKKSAEGEVNVWARLAKEGAKLNLGLVYATQEVSALQSNILKNTANWFIAHLNNSEEIREISKYYDFEDFADSIQRAPNKGFIRMRTRTNVFTIPVQMRKFDLTTSSAPAPGATVAEGN</sequence>
<comment type="caution">
    <text evidence="1">The sequence shown here is derived from an EMBL/GenBank/DDBJ whole genome shotgun (WGS) entry which is preliminary data.</text>
</comment>
<name>A0ABP9W971_9DEIO</name>
<gene>
    <name evidence="1" type="ORF">Dcar01_01804</name>
</gene>
<keyword evidence="2" id="KW-1185">Reference proteome</keyword>
<dbReference type="PANTHER" id="PTHR42957:SF1">
    <property type="entry name" value="HELICASE MJ1565-RELATED"/>
    <property type="match status" value="1"/>
</dbReference>
<evidence type="ECO:0008006" key="3">
    <source>
        <dbReference type="Google" id="ProtNLM"/>
    </source>
</evidence>
<evidence type="ECO:0000313" key="2">
    <source>
        <dbReference type="Proteomes" id="UP001401887"/>
    </source>
</evidence>
<evidence type="ECO:0000313" key="1">
    <source>
        <dbReference type="EMBL" id="GAA5513078.1"/>
    </source>
</evidence>
<dbReference type="PANTHER" id="PTHR42957">
    <property type="entry name" value="HELICASE MJ1565-RELATED"/>
    <property type="match status" value="1"/>
</dbReference>
<dbReference type="InterPro" id="IPR027417">
    <property type="entry name" value="P-loop_NTPase"/>
</dbReference>
<dbReference type="EMBL" id="BAABRP010000005">
    <property type="protein sequence ID" value="GAA5513078.1"/>
    <property type="molecule type" value="Genomic_DNA"/>
</dbReference>
<protein>
    <recommendedName>
        <fullName evidence="3">ATP-binding protein</fullName>
    </recommendedName>
</protein>
<dbReference type="Gene3D" id="3.40.50.300">
    <property type="entry name" value="P-loop containing nucleotide triphosphate hydrolases"/>
    <property type="match status" value="1"/>
</dbReference>
<dbReference type="RefSeq" id="WP_345464120.1">
    <property type="nucleotide sequence ID" value="NZ_BAABRP010000005.1"/>
</dbReference>
<proteinExistence type="predicted"/>
<dbReference type="InterPro" id="IPR008571">
    <property type="entry name" value="HerA-like"/>
</dbReference>
<reference evidence="1 2" key="1">
    <citation type="submission" date="2024-02" db="EMBL/GenBank/DDBJ databases">
        <title>Deinococcus carri NBRC 110142.</title>
        <authorList>
            <person name="Ichikawa N."/>
            <person name="Katano-Makiyama Y."/>
            <person name="Hidaka K."/>
        </authorList>
    </citation>
    <scope>NUCLEOTIDE SEQUENCE [LARGE SCALE GENOMIC DNA]</scope>
    <source>
        <strain evidence="1 2">NBRC 110142</strain>
    </source>
</reference>
<dbReference type="Proteomes" id="UP001401887">
    <property type="component" value="Unassembled WGS sequence"/>
</dbReference>
<accession>A0ABP9W971</accession>
<dbReference type="SUPFAM" id="SSF52540">
    <property type="entry name" value="P-loop containing nucleoside triphosphate hydrolases"/>
    <property type="match status" value="1"/>
</dbReference>